<dbReference type="Pfam" id="PF20059">
    <property type="entry name" value="DUF6458"/>
    <property type="match status" value="1"/>
</dbReference>
<dbReference type="Proteomes" id="UP000278886">
    <property type="component" value="Chromosome"/>
</dbReference>
<keyword evidence="1" id="KW-1133">Transmembrane helix</keyword>
<keyword evidence="1" id="KW-0472">Membrane</keyword>
<protein>
    <recommendedName>
        <fullName evidence="2">DUF6458 domain-containing protein</fullName>
    </recommendedName>
</protein>
<reference evidence="4" key="1">
    <citation type="submission" date="2018-09" db="EMBL/GenBank/DDBJ databases">
        <title>Genome sequencing of strain 2DFWR-13.</title>
        <authorList>
            <person name="Heo J."/>
            <person name="Kim S.-J."/>
            <person name="Kwon S.-W."/>
        </authorList>
    </citation>
    <scope>NUCLEOTIDE SEQUENCE [LARGE SCALE GENOMIC DNA]</scope>
    <source>
        <strain evidence="4">2DFWR-13</strain>
    </source>
</reference>
<dbReference type="KEGG" id="lyd:D7I47_01910"/>
<evidence type="ECO:0000313" key="4">
    <source>
        <dbReference type="Proteomes" id="UP000278886"/>
    </source>
</evidence>
<dbReference type="OrthoDB" id="4775046at2"/>
<evidence type="ECO:0000313" key="3">
    <source>
        <dbReference type="EMBL" id="AYF97123.1"/>
    </source>
</evidence>
<keyword evidence="4" id="KW-1185">Reference proteome</keyword>
<sequence length="84" mass="8994">MSIGLGIFLIVVGAILTFALNVDATWIDLDLVGYLLMGAGVVVTLIGIVLLVRKRQTVTTVRTSVDPRTGTRVDQRATESDPLP</sequence>
<dbReference type="EMBL" id="CP032630">
    <property type="protein sequence ID" value="AYF97123.1"/>
    <property type="molecule type" value="Genomic_DNA"/>
</dbReference>
<accession>A0A387B3Y0</accession>
<evidence type="ECO:0000256" key="1">
    <source>
        <dbReference type="SAM" id="Phobius"/>
    </source>
</evidence>
<dbReference type="RefSeq" id="WP_120761474.1">
    <property type="nucleotide sequence ID" value="NZ_CP032630.1"/>
</dbReference>
<keyword evidence="1" id="KW-0812">Transmembrane</keyword>
<feature type="domain" description="DUF6458" evidence="2">
    <location>
        <begin position="1"/>
        <end position="78"/>
    </location>
</feature>
<feature type="transmembrane region" description="Helical" evidence="1">
    <location>
        <begin position="31"/>
        <end position="52"/>
    </location>
</feature>
<dbReference type="InterPro" id="IPR045597">
    <property type="entry name" value="DUF6458"/>
</dbReference>
<dbReference type="AlphaFoldDB" id="A0A387B3Y0"/>
<organism evidence="3 4">
    <name type="scientific">Protaetiibacter intestinalis</name>
    <dbReference type="NCBI Taxonomy" id="2419774"/>
    <lineage>
        <taxon>Bacteria</taxon>
        <taxon>Bacillati</taxon>
        <taxon>Actinomycetota</taxon>
        <taxon>Actinomycetes</taxon>
        <taxon>Micrococcales</taxon>
        <taxon>Microbacteriaceae</taxon>
        <taxon>Protaetiibacter</taxon>
    </lineage>
</organism>
<gene>
    <name evidence="3" type="ORF">D7I47_01910</name>
</gene>
<evidence type="ECO:0000259" key="2">
    <source>
        <dbReference type="Pfam" id="PF20059"/>
    </source>
</evidence>
<name>A0A387B3Y0_9MICO</name>
<proteinExistence type="predicted"/>